<proteinExistence type="predicted"/>
<dbReference type="Pfam" id="PF14384">
    <property type="entry name" value="BrnA_antitoxin"/>
    <property type="match status" value="1"/>
</dbReference>
<dbReference type="KEGG" id="spha:D3Y57_12730"/>
<organism evidence="2 3">
    <name type="scientific">Sphingomonas paeninsulae</name>
    <dbReference type="NCBI Taxonomy" id="2319844"/>
    <lineage>
        <taxon>Bacteria</taxon>
        <taxon>Pseudomonadati</taxon>
        <taxon>Pseudomonadota</taxon>
        <taxon>Alphaproteobacteria</taxon>
        <taxon>Sphingomonadales</taxon>
        <taxon>Sphingomonadaceae</taxon>
        <taxon>Sphingomonas</taxon>
    </lineage>
</organism>
<dbReference type="AlphaFoldDB" id="A0A494TLI1"/>
<gene>
    <name evidence="2" type="ORF">D3Y57_12730</name>
</gene>
<protein>
    <recommendedName>
        <fullName evidence="4">BrnA antitoxin family protein</fullName>
    </recommendedName>
</protein>
<evidence type="ECO:0000313" key="2">
    <source>
        <dbReference type="EMBL" id="AYJ86671.1"/>
    </source>
</evidence>
<sequence>MALGAELGVWGGNLDRGKGLPSSWPPPARGAAKEQATRRLDPYVIERFRADGPGWQGRIIGMLRKVMDH</sequence>
<dbReference type="Proteomes" id="UP000276254">
    <property type="component" value="Chromosome"/>
</dbReference>
<keyword evidence="3" id="KW-1185">Reference proteome</keyword>
<accession>A0A494TLI1</accession>
<reference evidence="2 3" key="1">
    <citation type="submission" date="2018-09" db="EMBL/GenBank/DDBJ databases">
        <title>Sphingomonas peninsula sp. nov., isolated from fildes peninsula, Antarctic soil.</title>
        <authorList>
            <person name="Yingchao G."/>
        </authorList>
    </citation>
    <scope>NUCLEOTIDE SEQUENCE [LARGE SCALE GENOMIC DNA]</scope>
    <source>
        <strain evidence="2 3">YZ-8</strain>
    </source>
</reference>
<feature type="region of interest" description="Disordered" evidence="1">
    <location>
        <begin position="16"/>
        <end position="36"/>
    </location>
</feature>
<dbReference type="InterPro" id="IPR025528">
    <property type="entry name" value="BrnA_antitoxin"/>
</dbReference>
<evidence type="ECO:0000256" key="1">
    <source>
        <dbReference type="SAM" id="MobiDB-lite"/>
    </source>
</evidence>
<dbReference type="EMBL" id="CP032829">
    <property type="protein sequence ID" value="AYJ86671.1"/>
    <property type="molecule type" value="Genomic_DNA"/>
</dbReference>
<evidence type="ECO:0008006" key="4">
    <source>
        <dbReference type="Google" id="ProtNLM"/>
    </source>
</evidence>
<evidence type="ECO:0000313" key="3">
    <source>
        <dbReference type="Proteomes" id="UP000276254"/>
    </source>
</evidence>
<dbReference type="OrthoDB" id="361944at2"/>
<name>A0A494TLI1_SPHPE</name>